<gene>
    <name evidence="1" type="ORF">SAMN05421879_1209</name>
</gene>
<dbReference type="Gene3D" id="1.10.10.10">
    <property type="entry name" value="Winged helix-like DNA-binding domain superfamily/Winged helix DNA-binding domain"/>
    <property type="match status" value="1"/>
</dbReference>
<organism evidence="1 2">
    <name type="scientific">Ornithinimicrobium cerasi</name>
    <dbReference type="NCBI Taxonomy" id="2248773"/>
    <lineage>
        <taxon>Bacteria</taxon>
        <taxon>Bacillati</taxon>
        <taxon>Actinomycetota</taxon>
        <taxon>Actinomycetes</taxon>
        <taxon>Micrococcales</taxon>
        <taxon>Ornithinimicrobiaceae</taxon>
        <taxon>Ornithinimicrobium</taxon>
    </lineage>
</organism>
<dbReference type="EMBL" id="OBQK01000020">
    <property type="protein sequence ID" value="SOC57992.1"/>
    <property type="molecule type" value="Genomic_DNA"/>
</dbReference>
<evidence type="ECO:0000313" key="1">
    <source>
        <dbReference type="EMBL" id="SOC57992.1"/>
    </source>
</evidence>
<dbReference type="Proteomes" id="UP000219688">
    <property type="component" value="Unassembled WGS sequence"/>
</dbReference>
<dbReference type="Pfam" id="PF11625">
    <property type="entry name" value="DUF3253"/>
    <property type="match status" value="1"/>
</dbReference>
<dbReference type="SUPFAM" id="SSF46785">
    <property type="entry name" value="Winged helix' DNA-binding domain"/>
    <property type="match status" value="1"/>
</dbReference>
<name>A0A285VVE0_9MICO</name>
<evidence type="ECO:0008006" key="3">
    <source>
        <dbReference type="Google" id="ProtNLM"/>
    </source>
</evidence>
<dbReference type="InterPro" id="IPR021660">
    <property type="entry name" value="DUF3253"/>
</dbReference>
<dbReference type="InterPro" id="IPR036388">
    <property type="entry name" value="WH-like_DNA-bd_sf"/>
</dbReference>
<proteinExistence type="predicted"/>
<sequence length="87" mass="9271">MVTVRPGLEAALREQVLRLAHERGPTKTLCPSEAAGAVDPDRRRELTRVAREVACTLADEGIVVVTQGGVVVDGRTATGPVRVRLCP</sequence>
<dbReference type="InterPro" id="IPR036390">
    <property type="entry name" value="WH_DNA-bd_sf"/>
</dbReference>
<protein>
    <recommendedName>
        <fullName evidence="3">DUF3253 domain-containing protein</fullName>
    </recommendedName>
</protein>
<keyword evidence="2" id="KW-1185">Reference proteome</keyword>
<evidence type="ECO:0000313" key="2">
    <source>
        <dbReference type="Proteomes" id="UP000219688"/>
    </source>
</evidence>
<accession>A0A285VVE0</accession>
<dbReference type="AlphaFoldDB" id="A0A285VVE0"/>
<reference evidence="2" key="1">
    <citation type="submission" date="2017-08" db="EMBL/GenBank/DDBJ databases">
        <authorList>
            <person name="Varghese N."/>
            <person name="Submissions S."/>
        </authorList>
    </citation>
    <scope>NUCLEOTIDE SEQUENCE [LARGE SCALE GENOMIC DNA]</scope>
    <source>
        <strain evidence="2">USBA17B2</strain>
    </source>
</reference>